<dbReference type="Proteomes" id="UP000036681">
    <property type="component" value="Unplaced"/>
</dbReference>
<organism evidence="2 3">
    <name type="scientific">Ascaris lumbricoides</name>
    <name type="common">Giant roundworm</name>
    <dbReference type="NCBI Taxonomy" id="6252"/>
    <lineage>
        <taxon>Eukaryota</taxon>
        <taxon>Metazoa</taxon>
        <taxon>Ecdysozoa</taxon>
        <taxon>Nematoda</taxon>
        <taxon>Chromadorea</taxon>
        <taxon>Rhabditida</taxon>
        <taxon>Spirurina</taxon>
        <taxon>Ascaridomorpha</taxon>
        <taxon>Ascaridoidea</taxon>
        <taxon>Ascarididae</taxon>
        <taxon>Ascaris</taxon>
    </lineage>
</organism>
<evidence type="ECO:0000313" key="3">
    <source>
        <dbReference type="WBParaSite" id="ALUE_0001236201-mRNA-1"/>
    </source>
</evidence>
<proteinExistence type="predicted"/>
<dbReference type="WBParaSite" id="ALUE_0001236201-mRNA-1">
    <property type="protein sequence ID" value="ALUE_0001236201-mRNA-1"/>
    <property type="gene ID" value="ALUE_0001236201"/>
</dbReference>
<feature type="compositionally biased region" description="Polar residues" evidence="1">
    <location>
        <begin position="42"/>
        <end position="60"/>
    </location>
</feature>
<reference evidence="3" key="1">
    <citation type="submission" date="2017-02" db="UniProtKB">
        <authorList>
            <consortium name="WormBaseParasite"/>
        </authorList>
    </citation>
    <scope>IDENTIFICATION</scope>
</reference>
<protein>
    <submittedName>
        <fullName evidence="3">Tub domain-containing protein</fullName>
    </submittedName>
</protein>
<feature type="compositionally biased region" description="Basic and acidic residues" evidence="1">
    <location>
        <begin position="61"/>
        <end position="80"/>
    </location>
</feature>
<feature type="compositionally biased region" description="Basic and acidic residues" evidence="1">
    <location>
        <begin position="25"/>
        <end position="41"/>
    </location>
</feature>
<feature type="compositionally biased region" description="Polar residues" evidence="1">
    <location>
        <begin position="111"/>
        <end position="123"/>
    </location>
</feature>
<feature type="region of interest" description="Disordered" evidence="1">
    <location>
        <begin position="25"/>
        <end position="125"/>
    </location>
</feature>
<name>A0A0M3I5V2_ASCLU</name>
<evidence type="ECO:0000313" key="2">
    <source>
        <dbReference type="Proteomes" id="UP000036681"/>
    </source>
</evidence>
<sequence length="188" mass="21179">TPCRQGARTFFKRFGNALLAKQRQHETIHKEASATKLRSAESDTISMPIESSSTIASEQSRNMEKVDENLRPPPQEEGHKGSSHHSSRGDERLLERSTTSVSTQSRKRSGNKTAPSDVIATNNGERREYRLDDGNILTVARQNNPKSVTYHLRNHNGRSVFLEKTPTKGILMCTDENGTNRRFIAYQL</sequence>
<accession>A0A0M3I5V2</accession>
<keyword evidence="2" id="KW-1185">Reference proteome</keyword>
<evidence type="ECO:0000256" key="1">
    <source>
        <dbReference type="SAM" id="MobiDB-lite"/>
    </source>
</evidence>
<dbReference type="AlphaFoldDB" id="A0A0M3I5V2"/>